<dbReference type="InterPro" id="IPR013000">
    <property type="entry name" value="Ribosomal_uL4_euk/arc_CS"/>
</dbReference>
<protein>
    <recommendedName>
        <fullName evidence="4">Large ribosomal subunit protein uL4</fullName>
    </recommendedName>
    <alternativeName>
        <fullName evidence="5">60S ribosomal protein L4</fullName>
    </alternativeName>
</protein>
<proteinExistence type="inferred from homology"/>
<keyword evidence="2 8" id="KW-0689">Ribosomal protein</keyword>
<evidence type="ECO:0000259" key="7">
    <source>
        <dbReference type="Pfam" id="PF14374"/>
    </source>
</evidence>
<keyword evidence="9" id="KW-1185">Reference proteome</keyword>
<keyword evidence="3" id="KW-0687">Ribonucleoprotein</keyword>
<dbReference type="InterPro" id="IPR002136">
    <property type="entry name" value="Ribosomal_uL4"/>
</dbReference>
<dbReference type="Proteomes" id="UP000078348">
    <property type="component" value="Unassembled WGS sequence"/>
</dbReference>
<dbReference type="FunFam" id="3.40.1370.10:FF:000011">
    <property type="entry name" value="50S ribosomal protein L4"/>
    <property type="match status" value="1"/>
</dbReference>
<evidence type="ECO:0000256" key="1">
    <source>
        <dbReference type="ARBA" id="ARBA00010528"/>
    </source>
</evidence>
<evidence type="ECO:0000313" key="9">
    <source>
        <dbReference type="Proteomes" id="UP000078348"/>
    </source>
</evidence>
<dbReference type="InterPro" id="IPR023574">
    <property type="entry name" value="Ribosomal_uL4_dom_sf"/>
</dbReference>
<dbReference type="SUPFAM" id="SSF52166">
    <property type="entry name" value="Ribosomal protein L4"/>
    <property type="match status" value="1"/>
</dbReference>
<gene>
    <name evidence="8" type="ORF">AV274_6566</name>
</gene>
<reference evidence="8 9" key="1">
    <citation type="submission" date="2016-05" db="EMBL/GenBank/DDBJ databases">
        <title>Nuclear genome of Blastocystis sp. subtype 1 NandII.</title>
        <authorList>
            <person name="Gentekaki E."/>
            <person name="Curtis B."/>
            <person name="Stairs C."/>
            <person name="Eme L."/>
            <person name="Herman E."/>
            <person name="Klimes V."/>
            <person name="Arias M.C."/>
            <person name="Elias M."/>
            <person name="Hilliou F."/>
            <person name="Klute M."/>
            <person name="Malik S.-B."/>
            <person name="Pightling A."/>
            <person name="Rachubinski R."/>
            <person name="Salas D."/>
            <person name="Schlacht A."/>
            <person name="Suga H."/>
            <person name="Archibald J."/>
            <person name="Ball S.G."/>
            <person name="Clark G."/>
            <person name="Dacks J."/>
            <person name="Van Der Giezen M."/>
            <person name="Tsaousis A."/>
            <person name="Roger A."/>
        </authorList>
    </citation>
    <scope>NUCLEOTIDE SEQUENCE [LARGE SCALE GENOMIC DNA]</scope>
    <source>
        <strain evidence="9">ATCC 50177 / NandII</strain>
    </source>
</reference>
<name>A0A196S5N1_BLAHN</name>
<dbReference type="Gene3D" id="3.40.1370.10">
    <property type="match status" value="2"/>
</dbReference>
<evidence type="ECO:0000313" key="8">
    <source>
        <dbReference type="EMBL" id="OAO11731.1"/>
    </source>
</evidence>
<dbReference type="GO" id="GO:0005840">
    <property type="term" value="C:ribosome"/>
    <property type="evidence" value="ECO:0007669"/>
    <property type="project" value="UniProtKB-KW"/>
</dbReference>
<dbReference type="Pfam" id="PF14374">
    <property type="entry name" value="Ribos_L4_asso_C"/>
    <property type="match status" value="1"/>
</dbReference>
<sequence length="365" mass="40792">MARGHKIDEVREIPFVVADEVCNMKKTKEAVAMNKNHRQPYAVFRRAGHQHSAISWGTGRAVARVPRISGGGTSRSGQGAFANMCRKGRMFAPTKIWRKWHHRVNVNQKRYALVSALAASAVPALVMARGHKIDEVREIPFVVADEVCNMKKTKEAVAFLKKAGCYADVEKVIESKRFRAGQGKMRNRRYVTRLGPMVVYADGEEAIALPFRNIPGVELCNVNRMNLLRMAPGGHVGRFVIWTKAAFERLDALYGSATVKSEKVDYVLPQSIVTMTDINRIINSTEVQSVVRPAMKNVNYPAHVNPLKNKAAMDELNPYAAIARAAEQKAVAENIKNKAANQEKKRAEKAKFAEKKAAYFENMML</sequence>
<dbReference type="InterPro" id="IPR025755">
    <property type="entry name" value="Ribos_uL4_C_dom"/>
</dbReference>
<comment type="caution">
    <text evidence="8">The sequence shown here is derived from an EMBL/GenBank/DDBJ whole genome shotgun (WGS) entry which is preliminary data.</text>
</comment>
<accession>A0A196S5N1</accession>
<feature type="domain" description="Large ribosomal subunit protein uL4 C-terminal" evidence="7">
    <location>
        <begin position="265"/>
        <end position="334"/>
    </location>
</feature>
<evidence type="ECO:0000256" key="2">
    <source>
        <dbReference type="ARBA" id="ARBA00022980"/>
    </source>
</evidence>
<dbReference type="OrthoDB" id="10259785at2759"/>
<dbReference type="GO" id="GO:0006412">
    <property type="term" value="P:translation"/>
    <property type="evidence" value="ECO:0007669"/>
    <property type="project" value="InterPro"/>
</dbReference>
<organism evidence="8 9">
    <name type="scientific">Blastocystis sp. subtype 1 (strain ATCC 50177 / NandII)</name>
    <dbReference type="NCBI Taxonomy" id="478820"/>
    <lineage>
        <taxon>Eukaryota</taxon>
        <taxon>Sar</taxon>
        <taxon>Stramenopiles</taxon>
        <taxon>Bigyra</taxon>
        <taxon>Opalozoa</taxon>
        <taxon>Opalinata</taxon>
        <taxon>Blastocystidae</taxon>
        <taxon>Blastocystis</taxon>
    </lineage>
</organism>
<dbReference type="PANTHER" id="PTHR19431">
    <property type="entry name" value="60S RIBOSOMAL PROTEIN L4"/>
    <property type="match status" value="1"/>
</dbReference>
<evidence type="ECO:0000256" key="5">
    <source>
        <dbReference type="ARBA" id="ARBA00035353"/>
    </source>
</evidence>
<dbReference type="PROSITE" id="PS00939">
    <property type="entry name" value="RIBOSOMAL_L1E"/>
    <property type="match status" value="1"/>
</dbReference>
<comment type="similarity">
    <text evidence="1">Belongs to the universal ribosomal protein uL4 family.</text>
</comment>
<feature type="coiled-coil region" evidence="6">
    <location>
        <begin position="322"/>
        <end position="350"/>
    </location>
</feature>
<evidence type="ECO:0000256" key="4">
    <source>
        <dbReference type="ARBA" id="ARBA00035244"/>
    </source>
</evidence>
<dbReference type="STRING" id="478820.A0A196S5N1"/>
<keyword evidence="6" id="KW-0175">Coiled coil</keyword>
<dbReference type="AlphaFoldDB" id="A0A196S5N1"/>
<dbReference type="Pfam" id="PF00573">
    <property type="entry name" value="Ribosomal_L4"/>
    <property type="match status" value="1"/>
</dbReference>
<dbReference type="GO" id="GO:1990904">
    <property type="term" value="C:ribonucleoprotein complex"/>
    <property type="evidence" value="ECO:0007669"/>
    <property type="project" value="UniProtKB-KW"/>
</dbReference>
<evidence type="ECO:0000256" key="6">
    <source>
        <dbReference type="SAM" id="Coils"/>
    </source>
</evidence>
<dbReference type="InterPro" id="IPR045240">
    <property type="entry name" value="Ribosomal_uL4_euk/arch"/>
</dbReference>
<dbReference type="GO" id="GO:0003735">
    <property type="term" value="F:structural constituent of ribosome"/>
    <property type="evidence" value="ECO:0007669"/>
    <property type="project" value="InterPro"/>
</dbReference>
<dbReference type="EMBL" id="LXWW01000580">
    <property type="protein sequence ID" value="OAO11731.1"/>
    <property type="molecule type" value="Genomic_DNA"/>
</dbReference>
<evidence type="ECO:0000256" key="3">
    <source>
        <dbReference type="ARBA" id="ARBA00023274"/>
    </source>
</evidence>